<dbReference type="CDD" id="cd01679">
    <property type="entry name" value="RNR_I"/>
    <property type="match status" value="1"/>
</dbReference>
<dbReference type="Pfam" id="PF00317">
    <property type="entry name" value="Ribonuc_red_lgN"/>
    <property type="match status" value="1"/>
</dbReference>
<evidence type="ECO:0000256" key="9">
    <source>
        <dbReference type="PROSITE-ProRule" id="PRU00492"/>
    </source>
</evidence>
<name>A0A179BIT8_ACIFR</name>
<feature type="domain" description="ATP-cone" evidence="11">
    <location>
        <begin position="138"/>
        <end position="228"/>
    </location>
</feature>
<keyword evidence="4 9" id="KW-0067">ATP-binding</keyword>
<reference evidence="12 13" key="1">
    <citation type="submission" date="2016-04" db="EMBL/GenBank/DDBJ databases">
        <title>Acidithiobacillus ferrooxidans genome sequencing and assembly.</title>
        <authorList>
            <person name="Zhou Z."/>
        </authorList>
    </citation>
    <scope>NUCLEOTIDE SEQUENCE [LARGE SCALE GENOMIC DNA]</scope>
    <source>
        <strain evidence="12 13">BY0502</strain>
    </source>
</reference>
<dbReference type="FunFam" id="3.20.70.20:FF:000009">
    <property type="entry name" value="Ribonucleoside-diphosphate reductase"/>
    <property type="match status" value="1"/>
</dbReference>
<dbReference type="InterPro" id="IPR013509">
    <property type="entry name" value="RNR_lsu_N"/>
</dbReference>
<dbReference type="Pfam" id="PF02867">
    <property type="entry name" value="Ribonuc_red_lgC"/>
    <property type="match status" value="1"/>
</dbReference>
<keyword evidence="3 9" id="KW-0547">Nucleotide-binding</keyword>
<dbReference type="RefSeq" id="WP_064219244.1">
    <property type="nucleotide sequence ID" value="NZ_LVXZ01000110.1"/>
</dbReference>
<gene>
    <name evidence="12" type="ORF">A4H96_08765</name>
</gene>
<dbReference type="EC" id="1.17.4.1" evidence="10"/>
<keyword evidence="13" id="KW-1185">Reference proteome</keyword>
<dbReference type="InterPro" id="IPR005144">
    <property type="entry name" value="ATP-cone_dom"/>
</dbReference>
<dbReference type="EMBL" id="LVXZ01000110">
    <property type="protein sequence ID" value="OAP90924.1"/>
    <property type="molecule type" value="Genomic_DNA"/>
</dbReference>
<dbReference type="InterPro" id="IPR013346">
    <property type="entry name" value="NrdE_NrdA_C"/>
</dbReference>
<dbReference type="PANTHER" id="PTHR11573">
    <property type="entry name" value="RIBONUCLEOSIDE-DIPHOSPHATE REDUCTASE LARGE CHAIN"/>
    <property type="match status" value="1"/>
</dbReference>
<keyword evidence="2" id="KW-0021">Allosteric enzyme</keyword>
<evidence type="ECO:0000256" key="4">
    <source>
        <dbReference type="ARBA" id="ARBA00022840"/>
    </source>
</evidence>
<organism evidence="12 13">
    <name type="scientific">Acidithiobacillus ferrooxidans</name>
    <name type="common">Thiobacillus ferrooxidans</name>
    <dbReference type="NCBI Taxonomy" id="920"/>
    <lineage>
        <taxon>Bacteria</taxon>
        <taxon>Pseudomonadati</taxon>
        <taxon>Pseudomonadota</taxon>
        <taxon>Acidithiobacillia</taxon>
        <taxon>Acidithiobacillales</taxon>
        <taxon>Acidithiobacillaceae</taxon>
        <taxon>Acidithiobacillus</taxon>
    </lineage>
</organism>
<comment type="similarity">
    <text evidence="1 10">Belongs to the ribonucleoside diphosphate reductase large chain family.</text>
</comment>
<dbReference type="GO" id="GO:0005524">
    <property type="term" value="F:ATP binding"/>
    <property type="evidence" value="ECO:0007669"/>
    <property type="project" value="UniProtKB-UniRule"/>
</dbReference>
<dbReference type="PROSITE" id="PS51161">
    <property type="entry name" value="ATP_CONE"/>
    <property type="match status" value="2"/>
</dbReference>
<dbReference type="UniPathway" id="UPA00326"/>
<dbReference type="GO" id="GO:0005971">
    <property type="term" value="C:ribonucleoside-diphosphate reductase complex"/>
    <property type="evidence" value="ECO:0007669"/>
    <property type="project" value="TreeGrafter"/>
</dbReference>
<dbReference type="InterPro" id="IPR008926">
    <property type="entry name" value="RNR_R1-su_N"/>
</dbReference>
<dbReference type="OrthoDB" id="5287161at2"/>
<dbReference type="Gene3D" id="3.20.70.20">
    <property type="match status" value="1"/>
</dbReference>
<evidence type="ECO:0000256" key="5">
    <source>
        <dbReference type="ARBA" id="ARBA00023002"/>
    </source>
</evidence>
<comment type="caution">
    <text evidence="12">The sequence shown here is derived from an EMBL/GenBank/DDBJ whole genome shotgun (WGS) entry which is preliminary data.</text>
</comment>
<keyword evidence="6 10" id="KW-0215">Deoxyribonucleotide synthesis</keyword>
<dbReference type="PRINTS" id="PR01183">
    <property type="entry name" value="RIBORDTASEM1"/>
</dbReference>
<evidence type="ECO:0000313" key="12">
    <source>
        <dbReference type="EMBL" id="OAP90924.1"/>
    </source>
</evidence>
<dbReference type="SUPFAM" id="SSF48168">
    <property type="entry name" value="R1 subunit of ribonucleotide reductase, N-terminal domain"/>
    <property type="match status" value="1"/>
</dbReference>
<evidence type="ECO:0000256" key="2">
    <source>
        <dbReference type="ARBA" id="ARBA00022533"/>
    </source>
</evidence>
<dbReference type="GO" id="GO:0004748">
    <property type="term" value="F:ribonucleoside-diphosphate reductase activity, thioredoxin disulfide as acceptor"/>
    <property type="evidence" value="ECO:0007669"/>
    <property type="project" value="UniProtKB-EC"/>
</dbReference>
<dbReference type="AlphaFoldDB" id="A0A179BIT8"/>
<dbReference type="Pfam" id="PF03477">
    <property type="entry name" value="ATP-cone"/>
    <property type="match status" value="1"/>
</dbReference>
<evidence type="ECO:0000256" key="3">
    <source>
        <dbReference type="ARBA" id="ARBA00022741"/>
    </source>
</evidence>
<accession>A0A179BIT8</accession>
<dbReference type="PANTHER" id="PTHR11573:SF6">
    <property type="entry name" value="RIBONUCLEOSIDE-DIPHOSPHATE REDUCTASE LARGE SUBUNIT"/>
    <property type="match status" value="1"/>
</dbReference>
<evidence type="ECO:0000256" key="10">
    <source>
        <dbReference type="RuleBase" id="RU003410"/>
    </source>
</evidence>
<proteinExistence type="inferred from homology"/>
<dbReference type="NCBIfam" id="NF005544">
    <property type="entry name" value="PRK07207.1"/>
    <property type="match status" value="1"/>
</dbReference>
<dbReference type="InterPro" id="IPR039718">
    <property type="entry name" value="Rrm1"/>
</dbReference>
<dbReference type="SUPFAM" id="SSF51998">
    <property type="entry name" value="PFL-like glycyl radical enzymes"/>
    <property type="match status" value="1"/>
</dbReference>
<keyword evidence="5 10" id="KW-0560">Oxidoreductase</keyword>
<evidence type="ECO:0000259" key="11">
    <source>
        <dbReference type="PROSITE" id="PS51161"/>
    </source>
</evidence>
<feature type="domain" description="ATP-cone" evidence="11">
    <location>
        <begin position="23"/>
        <end position="123"/>
    </location>
</feature>
<comment type="catalytic activity">
    <reaction evidence="8 10">
        <text>a 2'-deoxyribonucleoside 5'-diphosphate + [thioredoxin]-disulfide + H2O = a ribonucleoside 5'-diphosphate + [thioredoxin]-dithiol</text>
        <dbReference type="Rhea" id="RHEA:23252"/>
        <dbReference type="Rhea" id="RHEA-COMP:10698"/>
        <dbReference type="Rhea" id="RHEA-COMP:10700"/>
        <dbReference type="ChEBI" id="CHEBI:15377"/>
        <dbReference type="ChEBI" id="CHEBI:29950"/>
        <dbReference type="ChEBI" id="CHEBI:50058"/>
        <dbReference type="ChEBI" id="CHEBI:57930"/>
        <dbReference type="ChEBI" id="CHEBI:73316"/>
        <dbReference type="EC" id="1.17.4.1"/>
    </reaction>
</comment>
<comment type="function">
    <text evidence="7 10">Provides the precursors necessary for DNA synthesis. Catalyzes the biosynthesis of deoxyribonucleotides from the corresponding ribonucleotides.</text>
</comment>
<dbReference type="NCBIfam" id="TIGR02506">
    <property type="entry name" value="NrdE_NrdA"/>
    <property type="match status" value="1"/>
</dbReference>
<dbReference type="GO" id="GO:0009263">
    <property type="term" value="P:deoxyribonucleotide biosynthetic process"/>
    <property type="evidence" value="ECO:0007669"/>
    <property type="project" value="UniProtKB-KW"/>
</dbReference>
<sequence>MSNPAAHSIVSNPAYDPSEASHYKVIRRNNAVVNFDASKIHIAVTKAFLAVEGGSGAASARVRDLVSRLTEQVIEALKRRQPGGGTFHIEDIQDQVELALMRAGEHEVARAYVLYREERARERRQQATTGTPAEIPAIKVSHPNGSQQTLDMERLRAVIEEACSGLGSAVSIDAILGNTVKNLYDGISEDELFQAPILASRVLIERDPAYAYASARLLLDRVRWEVLGEAATQAEMTARYPEYFRDYLQTGIQNELIDPRLGQYDLKRITAALKPERDLNFQYLGMQILYDRYFLHVRERRIELPQAFWMRVAMGLAMDEIDRETHAIAFYEVLSSFDFVSSTPTLFNAGTLRPQLSSCFLTTVGDDLDDIYEAIKENAMLSKFSGGLGNDWTPVRALGSFIKGTNGKSQGVVPFLKVVNDTAVAVNQGGKRKGAVCAYLETWHMDIEEFLELRKNTGDDRRRTHDMNTANWIPDLFMERVESNAMWTLFSPNETPDLHDLTGSAFRERYEHYERMADAGEIELFKRMPAIHLWRKMLTMLFETGHPWITFKDPCNLRSPQQHVGAVHSSNLCTEITLNTNAKEIAVCNLGSVNLVSHLRATASTDTGALRVDSGPEELLALMDEEKLSRTIRVAMRMLDNVIDMNYYAVAKARNSNLRHRPVGLGLMGFSDALLQMRIPYASTAALAFADISQEVISYHAIDASADLARERGSYQSFPGSLWSQGILPIDSIELLAASREHGVDVDRSQRLNWTALRDKVKAGIRNSNCLAIAPTATISNIVGVSQGIEPIYQNLYVKSNLSGEFTVVNSYLVHDLKRLELWDEVMVNDLKYFDGSVMPVDRIPASIKPLYANAFETDPAWLVEAAARRQKWLDQAQSLNLYFGQPSGKKIDEIYRLAWKRGLKTTYYLRSLGATAAEKSTVQTGTLNAVGSGQPKACALDDPTCEACQ</sequence>
<protein>
    <recommendedName>
        <fullName evidence="10">Ribonucleoside-diphosphate reductase</fullName>
        <ecNumber evidence="10">1.17.4.1</ecNumber>
    </recommendedName>
</protein>
<dbReference type="Proteomes" id="UP000078302">
    <property type="component" value="Unassembled WGS sequence"/>
</dbReference>
<evidence type="ECO:0000256" key="8">
    <source>
        <dbReference type="ARBA" id="ARBA00047754"/>
    </source>
</evidence>
<evidence type="ECO:0000256" key="1">
    <source>
        <dbReference type="ARBA" id="ARBA00010406"/>
    </source>
</evidence>
<evidence type="ECO:0000313" key="13">
    <source>
        <dbReference type="Proteomes" id="UP000078302"/>
    </source>
</evidence>
<dbReference type="PROSITE" id="PS00089">
    <property type="entry name" value="RIBORED_LARGE"/>
    <property type="match status" value="1"/>
</dbReference>
<dbReference type="InterPro" id="IPR000788">
    <property type="entry name" value="RNR_lg_C"/>
</dbReference>
<evidence type="ECO:0000256" key="7">
    <source>
        <dbReference type="ARBA" id="ARBA00024942"/>
    </source>
</evidence>
<evidence type="ECO:0000256" key="6">
    <source>
        <dbReference type="ARBA" id="ARBA00023116"/>
    </source>
</evidence>